<reference evidence="4" key="1">
    <citation type="journal article" date="2015" name="BMC Genomics">
        <title>Genomic and transcriptomic analysis of the endophytic fungus Pestalotiopsis fici reveals its lifestyle and high potential for synthesis of natural products.</title>
        <authorList>
            <person name="Wang X."/>
            <person name="Zhang X."/>
            <person name="Liu L."/>
            <person name="Xiang M."/>
            <person name="Wang W."/>
            <person name="Sun X."/>
            <person name="Che Y."/>
            <person name="Guo L."/>
            <person name="Liu G."/>
            <person name="Guo L."/>
            <person name="Wang C."/>
            <person name="Yin W.B."/>
            <person name="Stadler M."/>
            <person name="Zhang X."/>
            <person name="Liu X."/>
        </authorList>
    </citation>
    <scope>NUCLEOTIDE SEQUENCE [LARGE SCALE GENOMIC DNA]</scope>
    <source>
        <strain evidence="4">W106-1 / CGMCC3.15140</strain>
    </source>
</reference>
<dbReference type="InterPro" id="IPR036770">
    <property type="entry name" value="Ankyrin_rpt-contain_sf"/>
</dbReference>
<dbReference type="Pfam" id="PF12796">
    <property type="entry name" value="Ank_2"/>
    <property type="match status" value="1"/>
</dbReference>
<evidence type="ECO:0000313" key="4">
    <source>
        <dbReference type="Proteomes" id="UP000030651"/>
    </source>
</evidence>
<dbReference type="EMBL" id="KI912121">
    <property type="protein sequence ID" value="ETS73521.1"/>
    <property type="molecule type" value="Genomic_DNA"/>
</dbReference>
<dbReference type="HOGENOM" id="CLU_729780_0_0_1"/>
<evidence type="ECO:0000256" key="1">
    <source>
        <dbReference type="ARBA" id="ARBA00022737"/>
    </source>
</evidence>
<dbReference type="SMART" id="SM00248">
    <property type="entry name" value="ANK"/>
    <property type="match status" value="3"/>
</dbReference>
<dbReference type="OrthoDB" id="7729168at2759"/>
<name>W3WL31_PESFW</name>
<dbReference type="GeneID" id="19279480"/>
<accession>W3WL31</accession>
<keyword evidence="4" id="KW-1185">Reference proteome</keyword>
<keyword evidence="1" id="KW-0677">Repeat</keyword>
<dbReference type="InterPro" id="IPR002110">
    <property type="entry name" value="Ankyrin_rpt"/>
</dbReference>
<sequence length="379" mass="42079">MSLNDFRAAWPASRACVADFMNGVSLNAHDFIRALQIVDCAKRLLTPEELVEALATDTQNCSINEDKKARFGDGRGLLVDHCQLGTIGKTQAEGQGPIYWDKTSQMYCAHVIKGTRGKETAADAWLWDAEAECAKVCLAYLECHPEPYHKRQSSFVVYCAKYWPSHIKAAQNNEVLNKRVMDFLTTPAAVESWLQVYDDEDATLREVLVPRRYDWLPASRSPLYHAVFHSLPVYTTLLMQSTIEVRDKEEALYAGCLIGNSDAVKALLDNGTDPNAEYGPLESTLAAAAKGGNIDIFRMLTRSGAKIPSDTDDSHPLAVAAIHGNLDIMEEILQTQDWDAKQSVLGSCLDSLSARLDGDRREEALAVLLKHVERSQKYV</sequence>
<dbReference type="SUPFAM" id="SSF48403">
    <property type="entry name" value="Ankyrin repeat"/>
    <property type="match status" value="1"/>
</dbReference>
<dbReference type="InParanoid" id="W3WL31"/>
<proteinExistence type="predicted"/>
<dbReference type="PANTHER" id="PTHR24198:SF165">
    <property type="entry name" value="ANKYRIN REPEAT-CONTAINING PROTEIN-RELATED"/>
    <property type="match status" value="1"/>
</dbReference>
<organism evidence="3 4">
    <name type="scientific">Pestalotiopsis fici (strain W106-1 / CGMCC3.15140)</name>
    <dbReference type="NCBI Taxonomy" id="1229662"/>
    <lineage>
        <taxon>Eukaryota</taxon>
        <taxon>Fungi</taxon>
        <taxon>Dikarya</taxon>
        <taxon>Ascomycota</taxon>
        <taxon>Pezizomycotina</taxon>
        <taxon>Sordariomycetes</taxon>
        <taxon>Xylariomycetidae</taxon>
        <taxon>Amphisphaeriales</taxon>
        <taxon>Sporocadaceae</taxon>
        <taxon>Pestalotiopsis</taxon>
    </lineage>
</organism>
<dbReference type="RefSeq" id="XP_007841239.1">
    <property type="nucleotide sequence ID" value="XM_007843048.1"/>
</dbReference>
<dbReference type="KEGG" id="pfy:PFICI_14467"/>
<protein>
    <submittedName>
        <fullName evidence="3">Uncharacterized protein</fullName>
    </submittedName>
</protein>
<evidence type="ECO:0000256" key="2">
    <source>
        <dbReference type="ARBA" id="ARBA00023043"/>
    </source>
</evidence>
<dbReference type="Gene3D" id="1.25.40.20">
    <property type="entry name" value="Ankyrin repeat-containing domain"/>
    <property type="match status" value="1"/>
</dbReference>
<evidence type="ECO:0000313" key="3">
    <source>
        <dbReference type="EMBL" id="ETS73521.1"/>
    </source>
</evidence>
<gene>
    <name evidence="3" type="ORF">PFICI_14467</name>
</gene>
<dbReference type="PANTHER" id="PTHR24198">
    <property type="entry name" value="ANKYRIN REPEAT AND PROTEIN KINASE DOMAIN-CONTAINING PROTEIN"/>
    <property type="match status" value="1"/>
</dbReference>
<dbReference type="AlphaFoldDB" id="W3WL31"/>
<dbReference type="Proteomes" id="UP000030651">
    <property type="component" value="Unassembled WGS sequence"/>
</dbReference>
<keyword evidence="2" id="KW-0040">ANK repeat</keyword>